<dbReference type="Proteomes" id="UP000005510">
    <property type="component" value="Unassembled WGS sequence"/>
</dbReference>
<dbReference type="InterPro" id="IPR000873">
    <property type="entry name" value="AMP-dep_synth/lig_dom"/>
</dbReference>
<dbReference type="InterPro" id="IPR020845">
    <property type="entry name" value="AMP-binding_CS"/>
</dbReference>
<reference evidence="3 4" key="1">
    <citation type="submission" date="2008-10" db="EMBL/GenBank/DDBJ databases">
        <title>Draft genome sequence of Parabacteroides johnsonii (DSM 18315).</title>
        <authorList>
            <person name="Sudarsanam P."/>
            <person name="Ley R."/>
            <person name="Guruge J."/>
            <person name="Turnbaugh P.J."/>
            <person name="Mahowald M."/>
            <person name="Liep D."/>
            <person name="Gordon J."/>
        </authorList>
    </citation>
    <scope>NUCLEOTIDE SEQUENCE [LARGE SCALE GENOMIC DNA]</scope>
    <source>
        <strain evidence="3 4">DSM 18315</strain>
    </source>
</reference>
<feature type="transmembrane region" description="Helical" evidence="1">
    <location>
        <begin position="40"/>
        <end position="62"/>
    </location>
</feature>
<dbReference type="STRING" id="537006.PRABACTJOHN_03855"/>
<dbReference type="PROSITE" id="PS00455">
    <property type="entry name" value="AMP_BINDING"/>
    <property type="match status" value="1"/>
</dbReference>
<reference evidence="3 4" key="2">
    <citation type="submission" date="2008-10" db="EMBL/GenBank/DDBJ databases">
        <authorList>
            <person name="Fulton L."/>
            <person name="Clifton S."/>
            <person name="Fulton B."/>
            <person name="Xu J."/>
            <person name="Minx P."/>
            <person name="Pepin K.H."/>
            <person name="Johnson M."/>
            <person name="Bhonagiri V."/>
            <person name="Nash W.E."/>
            <person name="Mardis E.R."/>
            <person name="Wilson R.K."/>
        </authorList>
    </citation>
    <scope>NUCLEOTIDE SEQUENCE [LARGE SCALE GENOMIC DNA]</scope>
    <source>
        <strain evidence="3 4">DSM 18315</strain>
    </source>
</reference>
<dbReference type="HOGENOM" id="CLU_000022_59_9_10"/>
<evidence type="ECO:0000313" key="3">
    <source>
        <dbReference type="EMBL" id="EEC94758.1"/>
    </source>
</evidence>
<evidence type="ECO:0000256" key="1">
    <source>
        <dbReference type="SAM" id="Phobius"/>
    </source>
</evidence>
<protein>
    <submittedName>
        <fullName evidence="3">AMP-binding enzyme</fullName>
    </submittedName>
</protein>
<dbReference type="SUPFAM" id="SSF56801">
    <property type="entry name" value="Acetyl-CoA synthetase-like"/>
    <property type="match status" value="1"/>
</dbReference>
<accession>B7BFM5</accession>
<keyword evidence="1" id="KW-0812">Transmembrane</keyword>
<dbReference type="InterPro" id="IPR042099">
    <property type="entry name" value="ANL_N_sf"/>
</dbReference>
<gene>
    <name evidence="3" type="ORF">PRABACTJOHN_03855</name>
</gene>
<name>B7BFM5_9BACT</name>
<dbReference type="Gene3D" id="3.40.50.12780">
    <property type="entry name" value="N-terminal domain of ligase-like"/>
    <property type="match status" value="1"/>
</dbReference>
<dbReference type="GO" id="GO:0016405">
    <property type="term" value="F:CoA-ligase activity"/>
    <property type="evidence" value="ECO:0007669"/>
    <property type="project" value="TreeGrafter"/>
</dbReference>
<organism evidence="3 4">
    <name type="scientific">Parabacteroides johnsonii DSM 18315</name>
    <dbReference type="NCBI Taxonomy" id="537006"/>
    <lineage>
        <taxon>Bacteria</taxon>
        <taxon>Pseudomonadati</taxon>
        <taxon>Bacteroidota</taxon>
        <taxon>Bacteroidia</taxon>
        <taxon>Bacteroidales</taxon>
        <taxon>Tannerellaceae</taxon>
        <taxon>Parabacteroides</taxon>
    </lineage>
</organism>
<feature type="domain" description="AMP-dependent synthetase/ligase" evidence="2">
    <location>
        <begin position="107"/>
        <end position="499"/>
    </location>
</feature>
<dbReference type="EMBL" id="ABYH01000387">
    <property type="protein sequence ID" value="EEC94758.1"/>
    <property type="molecule type" value="Genomic_DNA"/>
</dbReference>
<dbReference type="PANTHER" id="PTHR24096:SF420">
    <property type="entry name" value="LONG-CHAIN-FATTY-ACID--COA LIGASE-RELATED"/>
    <property type="match status" value="1"/>
</dbReference>
<dbReference type="Pfam" id="PF00501">
    <property type="entry name" value="AMP-binding"/>
    <property type="match status" value="1"/>
</dbReference>
<keyword evidence="1" id="KW-1133">Transmembrane helix</keyword>
<proteinExistence type="predicted"/>
<dbReference type="AlphaFoldDB" id="B7BFM5"/>
<dbReference type="PANTHER" id="PTHR24096">
    <property type="entry name" value="LONG-CHAIN-FATTY-ACID--COA LIGASE"/>
    <property type="match status" value="1"/>
</dbReference>
<comment type="caution">
    <text evidence="3">The sequence shown here is derived from an EMBL/GenBank/DDBJ whole genome shotgun (WGS) entry which is preliminary data.</text>
</comment>
<evidence type="ECO:0000259" key="2">
    <source>
        <dbReference type="Pfam" id="PF00501"/>
    </source>
</evidence>
<feature type="transmembrane region" description="Helical" evidence="1">
    <location>
        <begin position="155"/>
        <end position="175"/>
    </location>
</feature>
<evidence type="ECO:0000313" key="4">
    <source>
        <dbReference type="Proteomes" id="UP000005510"/>
    </source>
</evidence>
<sequence>MPTNSVIGGSDYIVTGTDYIIGGTDYIITVTDYRISRHSYLFMPIQISFLVAGMHCSLYFVVRVKLWLSVVYLSDSLYFCANYNTVCNMIQENFIKIYEGSFKKNWELPALTDYSKGTTFSFADVAKEIARIHILFEECQIRRGDKIALIGKDSARWCIVYMAAVTYGAIIVPILQDFSPNDVHHIINHSESVFLFVSDRIWDTLEEEMIEDVRGVFSLSDFRCLHQRDGESIQKLLKGMDEKMAEKYPNGFGKDDIKYAELDNDKVVLLNYTSGTTGFSKGVMLTGNNLAGNVMYGIELGVLYRGERELCFLPLAHAYSCAFNFLVPMAVGAHVYLLGKVPSPKILLKAFEEVKPNLILTVPLILEKIYKKMILPQLSKTTMKVALNIPLLDSRIYAQIRKKLVDAFGGRFREVIVGGAAMNEEVTNFLYKIKFPFTIGYGMTECGPLISYDHNDEYVPGSCGQILKGIMKVRIDSEDPYNKVGEIQVSGENVMKGYYKNEEATSKVFTEDGWLRTGDLGTIDADNRIYIRGRSKTMILGASGQNIYPEEIESKLNNLPFVMESIIIEKNGKLVGLVYPDYDTVDSTGVSHEDLPIIMEQNRIELNKLLAPYEAVSALQLYPTEFEKTPKKSIKRYLYSNY</sequence>
<keyword evidence="1" id="KW-0472">Membrane</keyword>